<evidence type="ECO:0000256" key="3">
    <source>
        <dbReference type="ARBA" id="ARBA00010136"/>
    </source>
</evidence>
<evidence type="ECO:0000256" key="2">
    <source>
        <dbReference type="ARBA" id="ARBA00001947"/>
    </source>
</evidence>
<dbReference type="Pfam" id="PF17432">
    <property type="entry name" value="DUF3458_C"/>
    <property type="match status" value="1"/>
</dbReference>
<dbReference type="Gene3D" id="3.30.2010.30">
    <property type="match status" value="1"/>
</dbReference>
<evidence type="ECO:0000256" key="11">
    <source>
        <dbReference type="ARBA" id="ARBA00023049"/>
    </source>
</evidence>
<dbReference type="Pfam" id="PF17900">
    <property type="entry name" value="Peptidase_M1_N"/>
    <property type="match status" value="1"/>
</dbReference>
<dbReference type="InterPro" id="IPR024601">
    <property type="entry name" value="Peptidase_M1_pepN_C"/>
</dbReference>
<evidence type="ECO:0000256" key="7">
    <source>
        <dbReference type="ARBA" id="ARBA00022670"/>
    </source>
</evidence>
<dbReference type="EMBL" id="CP133548">
    <property type="protein sequence ID" value="WMS88006.1"/>
    <property type="molecule type" value="Genomic_DNA"/>
</dbReference>
<comment type="cofactor">
    <cofactor evidence="2">
        <name>Zn(2+)</name>
        <dbReference type="ChEBI" id="CHEBI:29105"/>
    </cofactor>
</comment>
<evidence type="ECO:0000256" key="10">
    <source>
        <dbReference type="ARBA" id="ARBA00022833"/>
    </source>
</evidence>
<dbReference type="CDD" id="cd09600">
    <property type="entry name" value="M1_APN"/>
    <property type="match status" value="1"/>
</dbReference>
<evidence type="ECO:0000256" key="13">
    <source>
        <dbReference type="NCBIfam" id="TIGR02414"/>
    </source>
</evidence>
<accession>A0AA51RUS2</accession>
<keyword evidence="11" id="KW-0482">Metalloprotease</keyword>
<dbReference type="EC" id="3.4.11.2" evidence="4 13"/>
<comment type="catalytic activity">
    <reaction evidence="1">
        <text>Release of an N-terminal amino acid, Xaa-|-Yaa- from a peptide, amide or arylamide. Xaa is preferably Ala, but may be most amino acids including Pro (slow action). When a terminal hydrophobic residue is followed by a prolyl residue, the two may be released as an intact Xaa-Pro dipeptide.</text>
        <dbReference type="EC" id="3.4.11.2"/>
    </reaction>
</comment>
<dbReference type="InterPro" id="IPR038438">
    <property type="entry name" value="PepN_Ig-like_sf"/>
</dbReference>
<evidence type="ECO:0000313" key="18">
    <source>
        <dbReference type="EMBL" id="WMS88006.1"/>
    </source>
</evidence>
<reference evidence="18 19" key="1">
    <citation type="submission" date="2023-08" db="EMBL/GenBank/DDBJ databases">
        <title>Pleionea litopenaei sp. nov., isolated from stomach of juvenile Litopenaeus vannamei.</title>
        <authorList>
            <person name="Rho A.M."/>
            <person name="Hwang C.Y."/>
        </authorList>
    </citation>
    <scope>NUCLEOTIDE SEQUENCE [LARGE SCALE GENOMIC DNA]</scope>
    <source>
        <strain evidence="18 19">HL-JVS1</strain>
    </source>
</reference>
<feature type="domain" description="Peptidase M1 alanyl aminopeptidase Ig-like fold" evidence="15">
    <location>
        <begin position="451"/>
        <end position="551"/>
    </location>
</feature>
<dbReference type="Gene3D" id="1.25.50.10">
    <property type="entry name" value="Peptidase M1, alanyl aminopeptidase, C-terminal domain"/>
    <property type="match status" value="1"/>
</dbReference>
<dbReference type="AlphaFoldDB" id="A0AA51RUS2"/>
<dbReference type="InterPro" id="IPR027268">
    <property type="entry name" value="Peptidase_M4/M1_CTD_sf"/>
</dbReference>
<evidence type="ECO:0000313" key="19">
    <source>
        <dbReference type="Proteomes" id="UP001239782"/>
    </source>
</evidence>
<comment type="function">
    <text evidence="12">Aminopeptidase N is involved in the degradation of intracellular peptides generated by protein breakdown during normal growth as well as in response to nutrient starvation.</text>
</comment>
<dbReference type="FunFam" id="2.60.40.1730:FF:000005">
    <property type="entry name" value="Aminopeptidase N"/>
    <property type="match status" value="1"/>
</dbReference>
<evidence type="ECO:0000256" key="6">
    <source>
        <dbReference type="ARBA" id="ARBA00022438"/>
    </source>
</evidence>
<feature type="domain" description="Peptidase M1 membrane alanine aminopeptidase" evidence="14">
    <location>
        <begin position="232"/>
        <end position="443"/>
    </location>
</feature>
<evidence type="ECO:0000259" key="15">
    <source>
        <dbReference type="Pfam" id="PF11940"/>
    </source>
</evidence>
<organism evidence="18 19">
    <name type="scientific">Pleionea litopenaei</name>
    <dbReference type="NCBI Taxonomy" id="3070815"/>
    <lineage>
        <taxon>Bacteria</taxon>
        <taxon>Pseudomonadati</taxon>
        <taxon>Pseudomonadota</taxon>
        <taxon>Gammaproteobacteria</taxon>
        <taxon>Oceanospirillales</taxon>
        <taxon>Pleioneaceae</taxon>
        <taxon>Pleionea</taxon>
    </lineage>
</organism>
<dbReference type="InterPro" id="IPR001930">
    <property type="entry name" value="Peptidase_M1"/>
</dbReference>
<dbReference type="InterPro" id="IPR045357">
    <property type="entry name" value="Aminopeptidase_N-like_N"/>
</dbReference>
<dbReference type="InterPro" id="IPR037144">
    <property type="entry name" value="Peptidase_M1_pepN_C_sf"/>
</dbReference>
<dbReference type="KEGG" id="plei:Q9312_03595"/>
<dbReference type="InterPro" id="IPR012779">
    <property type="entry name" value="Peptidase_M1_pepN"/>
</dbReference>
<comment type="similarity">
    <text evidence="3">Belongs to the peptidase M1 family.</text>
</comment>
<keyword evidence="10" id="KW-0862">Zinc</keyword>
<feature type="domain" description="Aminopeptidase N-like N-terminal" evidence="17">
    <location>
        <begin position="112"/>
        <end position="193"/>
    </location>
</feature>
<evidence type="ECO:0000259" key="16">
    <source>
        <dbReference type="Pfam" id="PF17432"/>
    </source>
</evidence>
<name>A0AA51RUS2_9GAMM</name>
<dbReference type="FunFam" id="3.30.2010.30:FF:000002">
    <property type="entry name" value="Putative aminopeptidase N"/>
    <property type="match status" value="1"/>
</dbReference>
<evidence type="ECO:0000259" key="14">
    <source>
        <dbReference type="Pfam" id="PF01433"/>
    </source>
</evidence>
<dbReference type="Gene3D" id="1.10.390.10">
    <property type="entry name" value="Neutral Protease Domain 2"/>
    <property type="match status" value="1"/>
</dbReference>
<evidence type="ECO:0000259" key="17">
    <source>
        <dbReference type="Pfam" id="PF17900"/>
    </source>
</evidence>
<evidence type="ECO:0000256" key="4">
    <source>
        <dbReference type="ARBA" id="ARBA00012564"/>
    </source>
</evidence>
<dbReference type="PRINTS" id="PR00756">
    <property type="entry name" value="ALADIPTASE"/>
</dbReference>
<dbReference type="GO" id="GO:0008270">
    <property type="term" value="F:zinc ion binding"/>
    <property type="evidence" value="ECO:0007669"/>
    <property type="project" value="InterPro"/>
</dbReference>
<evidence type="ECO:0000256" key="8">
    <source>
        <dbReference type="ARBA" id="ARBA00022723"/>
    </source>
</evidence>
<dbReference type="GO" id="GO:0008237">
    <property type="term" value="F:metallopeptidase activity"/>
    <property type="evidence" value="ECO:0007669"/>
    <property type="project" value="UniProtKB-UniRule"/>
</dbReference>
<dbReference type="Gene3D" id="2.60.40.1840">
    <property type="match status" value="1"/>
</dbReference>
<dbReference type="InterPro" id="IPR035414">
    <property type="entry name" value="Peptidase_M1_pepN_Ig-like"/>
</dbReference>
<dbReference type="SUPFAM" id="SSF55486">
    <property type="entry name" value="Metalloproteases ('zincins'), catalytic domain"/>
    <property type="match status" value="1"/>
</dbReference>
<dbReference type="FunFam" id="1.10.390.10:FF:000002">
    <property type="entry name" value="Aminopeptidase N"/>
    <property type="match status" value="1"/>
</dbReference>
<dbReference type="GO" id="GO:0006508">
    <property type="term" value="P:proteolysis"/>
    <property type="evidence" value="ECO:0007669"/>
    <property type="project" value="UniProtKB-UniRule"/>
</dbReference>
<dbReference type="Pfam" id="PF01433">
    <property type="entry name" value="Peptidase_M1"/>
    <property type="match status" value="1"/>
</dbReference>
<dbReference type="Gene3D" id="2.60.40.1730">
    <property type="entry name" value="tricorn interacting facor f3 domain"/>
    <property type="match status" value="1"/>
</dbReference>
<evidence type="ECO:0000256" key="12">
    <source>
        <dbReference type="ARBA" id="ARBA00059739"/>
    </source>
</evidence>
<proteinExistence type="inferred from homology"/>
<dbReference type="GO" id="GO:0016285">
    <property type="term" value="F:alanyl aminopeptidase activity"/>
    <property type="evidence" value="ECO:0007669"/>
    <property type="project" value="UniProtKB-EC"/>
</dbReference>
<evidence type="ECO:0000256" key="9">
    <source>
        <dbReference type="ARBA" id="ARBA00022801"/>
    </source>
</evidence>
<keyword evidence="19" id="KW-1185">Reference proteome</keyword>
<keyword evidence="8" id="KW-0479">Metal-binding</keyword>
<dbReference type="InterPro" id="IPR014782">
    <property type="entry name" value="Peptidase_M1_dom"/>
</dbReference>
<keyword evidence="6 18" id="KW-0031">Aminopeptidase</keyword>
<gene>
    <name evidence="18" type="primary">pepN</name>
    <name evidence="18" type="ORF">Q9312_03595</name>
</gene>
<dbReference type="InterPro" id="IPR042097">
    <property type="entry name" value="Aminopeptidase_N-like_N_sf"/>
</dbReference>
<dbReference type="RefSeq" id="WP_309203182.1">
    <property type="nucleotide sequence ID" value="NZ_CP133548.1"/>
</dbReference>
<keyword evidence="9 18" id="KW-0378">Hydrolase</keyword>
<protein>
    <recommendedName>
        <fullName evidence="5 13">Aminopeptidase N</fullName>
        <ecNumber evidence="4 13">3.4.11.2</ecNumber>
    </recommendedName>
</protein>
<dbReference type="Proteomes" id="UP001239782">
    <property type="component" value="Chromosome"/>
</dbReference>
<dbReference type="PANTHER" id="PTHR46322:SF1">
    <property type="entry name" value="PUROMYCIN-SENSITIVE AMINOPEPTIDASE"/>
    <property type="match status" value="1"/>
</dbReference>
<keyword evidence="7" id="KW-0645">Protease</keyword>
<dbReference type="PANTHER" id="PTHR46322">
    <property type="entry name" value="PUROMYCIN-SENSITIVE AMINOPEPTIDASE"/>
    <property type="match status" value="1"/>
</dbReference>
<feature type="domain" description="Peptidase M1 alanyl aminopeptidase C-terminal" evidence="16">
    <location>
        <begin position="556"/>
        <end position="870"/>
    </location>
</feature>
<dbReference type="NCBIfam" id="TIGR02414">
    <property type="entry name" value="pepN_proteo"/>
    <property type="match status" value="1"/>
</dbReference>
<dbReference type="SUPFAM" id="SSF63737">
    <property type="entry name" value="Leukotriene A4 hydrolase N-terminal domain"/>
    <property type="match status" value="1"/>
</dbReference>
<sequence>MKNASAPVTHYRKDYLPPDFLIETVKLKFELDPNATLVSSELMLRRNPQSDGLAQKLFLNGEGLTLKAIFIDDEELTEKDYDIDESGLTLNRVSDRFVLKTCVEIDPANNAALEGLYVSGDKFCTQCEAEGFRKITFYMDRPDVLAEFFVRIEADKTQYPLLLSNGNKLDSGDLSENKHYTEWHDPFLKPCYLFALVAGDLDLLADEFVTHSGRKIALELYVDKGKLDQSQFAMESLKNAMAWDEKRYNLEYDLDLYMIVAVGDFNMGAMENKGLNIFNTKYVLANPATGTDQDFENIESVIGHEYFHNWTGNRVTCRDWFQLSLKEGLTVFRDQQFTEDMRSKAVKRIDDVKVIRSYQFAEDAGPMAHPIRPDAYIEMNNFYTVTVYNKGAEVIRMLHTLLGEEGFQKGMSLYFKRHDGSAATCDDFVAAMSDANQFNLDQFKYWYSQAGTPTLRVDYDYDESNQCLKLHFSQNNAHESASEPYFIPVKLGLVGTKGNQVSFSSAEFGLTNVEEGLIIVTQPNQTVNLEGVSEEVIPSLLRDFTAPVKLDINYSDQQLAYLFANDGNTFNRWDAGQRLMQRFLIDEEDSIKESIAEAFRALLNDQSIDNAFKARCVQIPDLKTLFENDPNGRIDSLIERRKTLKKFLGIALEDTWSRLYNQLHRASDLDLDGVSVANRALKNASLDYMAFSSEQHEAIVIKQFEDAKLMTEELSAFSIANHHELEVASKITQAFYDKWHSEPLVMDKWLAIQASVDSLDTLNRIQTLRHDRVFNIKNPNKVRALFSTFAALNFSQFHRIDGAGYRLIAEAIIEIDEFNNQVAANLAKQFSSAAKLDDARKMHVQQQLKKVIDKENLSKDVFEVVSKTLESIE</sequence>
<evidence type="ECO:0000256" key="1">
    <source>
        <dbReference type="ARBA" id="ARBA00000098"/>
    </source>
</evidence>
<evidence type="ECO:0000256" key="5">
    <source>
        <dbReference type="ARBA" id="ARBA00015611"/>
    </source>
</evidence>
<dbReference type="Pfam" id="PF11940">
    <property type="entry name" value="DUF3458"/>
    <property type="match status" value="1"/>
</dbReference>